<dbReference type="OrthoDB" id="2796825at2759"/>
<dbReference type="Proteomes" id="UP000077266">
    <property type="component" value="Unassembled WGS sequence"/>
</dbReference>
<evidence type="ECO:0000256" key="1">
    <source>
        <dbReference type="SAM" id="Phobius"/>
    </source>
</evidence>
<dbReference type="EMBL" id="KV426193">
    <property type="protein sequence ID" value="KZV85290.1"/>
    <property type="molecule type" value="Genomic_DNA"/>
</dbReference>
<evidence type="ECO:0008006" key="4">
    <source>
        <dbReference type="Google" id="ProtNLM"/>
    </source>
</evidence>
<feature type="transmembrane region" description="Helical" evidence="1">
    <location>
        <begin position="147"/>
        <end position="170"/>
    </location>
</feature>
<keyword evidence="3" id="KW-1185">Reference proteome</keyword>
<feature type="transmembrane region" description="Helical" evidence="1">
    <location>
        <begin position="191"/>
        <end position="213"/>
    </location>
</feature>
<proteinExistence type="predicted"/>
<feature type="transmembrane region" description="Helical" evidence="1">
    <location>
        <begin position="111"/>
        <end position="135"/>
    </location>
</feature>
<name>A0A165DSX9_EXIGL</name>
<accession>A0A165DSX9</accession>
<organism evidence="2 3">
    <name type="scientific">Exidia glandulosa HHB12029</name>
    <dbReference type="NCBI Taxonomy" id="1314781"/>
    <lineage>
        <taxon>Eukaryota</taxon>
        <taxon>Fungi</taxon>
        <taxon>Dikarya</taxon>
        <taxon>Basidiomycota</taxon>
        <taxon>Agaricomycotina</taxon>
        <taxon>Agaricomycetes</taxon>
        <taxon>Auriculariales</taxon>
        <taxon>Exidiaceae</taxon>
        <taxon>Exidia</taxon>
    </lineage>
</organism>
<sequence>MRIVGRGGVSLYTSSIFAHGPPVKRGFGRWMSLALLLLTCDISSCNWKCFTQMIWIDNRNYPGGPSAYLVEQQTAFEARLVAGGYLVNGWLQDGLILYRFWFIFGGRFQAVLIPVLLFLGTIAVSIALMIVITGTSYFHGISATLVITYYALSVALNLLATVAITVKLWISRRRLRFVSSSVSRTYMSVSAILIESAALYTLCGMVFLIPFGMGDPFQNVILPTLAQMESIAPLLIIMRVAQGQAWTPDTTTDFAVSAFPGPSGMRHSVSTGADIESSRPNSIALSIVRSDSRLADAIKVAGAASNGVAHGDGDRIFPAKL</sequence>
<dbReference type="InParanoid" id="A0A165DSX9"/>
<keyword evidence="1" id="KW-1133">Transmembrane helix</keyword>
<dbReference type="AlphaFoldDB" id="A0A165DSX9"/>
<protein>
    <recommendedName>
        <fullName evidence="4">G-protein coupled receptors family 3 profile domain-containing protein</fullName>
    </recommendedName>
</protein>
<reference evidence="2 3" key="1">
    <citation type="journal article" date="2016" name="Mol. Biol. Evol.">
        <title>Comparative Genomics of Early-Diverging Mushroom-Forming Fungi Provides Insights into the Origins of Lignocellulose Decay Capabilities.</title>
        <authorList>
            <person name="Nagy L.G."/>
            <person name="Riley R."/>
            <person name="Tritt A."/>
            <person name="Adam C."/>
            <person name="Daum C."/>
            <person name="Floudas D."/>
            <person name="Sun H."/>
            <person name="Yadav J.S."/>
            <person name="Pangilinan J."/>
            <person name="Larsson K.H."/>
            <person name="Matsuura K."/>
            <person name="Barry K."/>
            <person name="Labutti K."/>
            <person name="Kuo R."/>
            <person name="Ohm R.A."/>
            <person name="Bhattacharya S.S."/>
            <person name="Shirouzu T."/>
            <person name="Yoshinaga Y."/>
            <person name="Martin F.M."/>
            <person name="Grigoriev I.V."/>
            <person name="Hibbett D.S."/>
        </authorList>
    </citation>
    <scope>NUCLEOTIDE SEQUENCE [LARGE SCALE GENOMIC DNA]</scope>
    <source>
        <strain evidence="2 3">HHB12029</strain>
    </source>
</reference>
<evidence type="ECO:0000313" key="2">
    <source>
        <dbReference type="EMBL" id="KZV85290.1"/>
    </source>
</evidence>
<gene>
    <name evidence="2" type="ORF">EXIGLDRAFT_623232</name>
</gene>
<keyword evidence="1" id="KW-0472">Membrane</keyword>
<evidence type="ECO:0000313" key="3">
    <source>
        <dbReference type="Proteomes" id="UP000077266"/>
    </source>
</evidence>
<keyword evidence="1" id="KW-0812">Transmembrane</keyword>